<feature type="binding site" evidence="10">
    <location>
        <position position="197"/>
    </location>
    <ligand>
        <name>FAD</name>
        <dbReference type="ChEBI" id="CHEBI:57692"/>
    </ligand>
</feature>
<evidence type="ECO:0000256" key="4">
    <source>
        <dbReference type="ARBA" id="ARBA00022741"/>
    </source>
</evidence>
<dbReference type="PANTHER" id="PTHR13914">
    <property type="entry name" value="PROLINE OXIDASE"/>
    <property type="match status" value="1"/>
</dbReference>
<feature type="binding site" evidence="10">
    <location>
        <position position="133"/>
    </location>
    <ligand>
        <name>FAD</name>
        <dbReference type="ChEBI" id="CHEBI:57692"/>
    </ligand>
</feature>
<protein>
    <recommendedName>
        <fullName evidence="2">proline dehydrogenase</fullName>
        <ecNumber evidence="2">1.5.5.2</ecNumber>
    </recommendedName>
</protein>
<dbReference type="RefSeq" id="WP_188393007.1">
    <property type="nucleotide sequence ID" value="NZ_BMEV01000065.1"/>
</dbReference>
<dbReference type="UniPathway" id="UPA00261">
    <property type="reaction ID" value="UER00373"/>
</dbReference>
<dbReference type="Gene3D" id="3.20.20.220">
    <property type="match status" value="1"/>
</dbReference>
<evidence type="ECO:0000256" key="6">
    <source>
        <dbReference type="ARBA" id="ARBA00023002"/>
    </source>
</evidence>
<dbReference type="AlphaFoldDB" id="A0A8J2TPR4"/>
<evidence type="ECO:0000256" key="9">
    <source>
        <dbReference type="PIRSR" id="PIRSR000196-1"/>
    </source>
</evidence>
<dbReference type="PANTHER" id="PTHR13914:SF0">
    <property type="entry name" value="PROLINE DEHYDROGENASE 1, MITOCHONDRIAL"/>
    <property type="match status" value="1"/>
</dbReference>
<reference evidence="12" key="1">
    <citation type="journal article" date="2014" name="Int. J. Syst. Evol. Microbiol.">
        <title>Complete genome sequence of Corynebacterium casei LMG S-19264T (=DSM 44701T), isolated from a smear-ripened cheese.</title>
        <authorList>
            <consortium name="US DOE Joint Genome Institute (JGI-PGF)"/>
            <person name="Walter F."/>
            <person name="Albersmeier A."/>
            <person name="Kalinowski J."/>
            <person name="Ruckert C."/>
        </authorList>
    </citation>
    <scope>NUCLEOTIDE SEQUENCE</scope>
    <source>
        <strain evidence="12">CGMCC 1.12360</strain>
    </source>
</reference>
<keyword evidence="4 10" id="KW-0547">Nucleotide-binding</keyword>
<comment type="cofactor">
    <cofactor evidence="10">
        <name>FAD</name>
        <dbReference type="ChEBI" id="CHEBI:57692"/>
    </cofactor>
    <text evidence="10">Binds 1 FAD per subunit.</text>
</comment>
<gene>
    <name evidence="12" type="ORF">GCM10010978_27620</name>
</gene>
<feature type="binding site" evidence="9">
    <location>
        <position position="285"/>
    </location>
    <ligand>
        <name>substrate</name>
    </ligand>
</feature>
<feature type="domain" description="Proline dehydrogenase" evidence="11">
    <location>
        <begin position="46"/>
        <end position="290"/>
    </location>
</feature>
<dbReference type="InterPro" id="IPR015659">
    <property type="entry name" value="Proline_oxidase"/>
</dbReference>
<feature type="binding site" evidence="10">
    <location>
        <position position="161"/>
    </location>
    <ligand>
        <name>FAD</name>
        <dbReference type="ChEBI" id="CHEBI:57692"/>
    </ligand>
</feature>
<accession>A0A8J2TPR4</accession>
<dbReference type="InterPro" id="IPR002872">
    <property type="entry name" value="Proline_DH_dom"/>
</dbReference>
<evidence type="ECO:0000256" key="8">
    <source>
        <dbReference type="ARBA" id="ARBA00048779"/>
    </source>
</evidence>
<dbReference type="InterPro" id="IPR008219">
    <property type="entry name" value="PRODH_bac_arc"/>
</dbReference>
<dbReference type="SUPFAM" id="SSF51730">
    <property type="entry name" value="FAD-linked oxidoreductase"/>
    <property type="match status" value="1"/>
</dbReference>
<dbReference type="GO" id="GO:0000166">
    <property type="term" value="F:nucleotide binding"/>
    <property type="evidence" value="ECO:0007669"/>
    <property type="project" value="UniProtKB-KW"/>
</dbReference>
<dbReference type="Pfam" id="PF01619">
    <property type="entry name" value="Pro_dh"/>
    <property type="match status" value="1"/>
</dbReference>
<comment type="caution">
    <text evidence="12">The sequence shown here is derived from an EMBL/GenBank/DDBJ whole genome shotgun (WGS) entry which is preliminary data.</text>
</comment>
<evidence type="ECO:0000256" key="7">
    <source>
        <dbReference type="ARBA" id="ARBA00023062"/>
    </source>
</evidence>
<keyword evidence="7" id="KW-0642">Proline metabolism</keyword>
<organism evidence="12 13">
    <name type="scientific">Compostibacillus humi</name>
    <dbReference type="NCBI Taxonomy" id="1245525"/>
    <lineage>
        <taxon>Bacteria</taxon>
        <taxon>Bacillati</taxon>
        <taxon>Bacillota</taxon>
        <taxon>Bacilli</taxon>
        <taxon>Bacillales</taxon>
        <taxon>Bacillaceae</taxon>
        <taxon>Compostibacillus</taxon>
    </lineage>
</organism>
<sequence length="337" mass="39660">MSNWTRDFFIYLSQNKFLNESAKKWGFRLGAEKFVAGTTIREVVPVIKKLNEKGIHVTLDHLGEFVNEKKEATLAKEKVLEMLDVMHNENLDSHLSVKLTQLGLDIDFDFCLENMKEIVERAKEYGIFVNIDMEDYSHLEDTFNILFELRKESDLVGTVVQSYLYRTADDMEQLKDVRLRIVKGAYKENDDVAYQSKKEIDANFLKLAKQRLLDGKAFTSIATHDHHIINELKQFVEENNIKKDTFEFQMLYGFRQEMQYALKEEGYAFCTYIPFGQDWFGYYMRRLAERPQNLQLIWKDMLYDDKGKVKRKPVAALAIMSIGLLYLSRKKKWEKAS</sequence>
<feature type="binding site" evidence="9">
    <location>
        <position position="286"/>
    </location>
    <ligand>
        <name>substrate</name>
    </ligand>
</feature>
<keyword evidence="5 10" id="KW-0274">FAD</keyword>
<name>A0A8J2TPR4_9BACI</name>
<feature type="binding site" evidence="9">
    <location>
        <position position="98"/>
    </location>
    <ligand>
        <name>substrate</name>
    </ligand>
</feature>
<keyword evidence="3" id="KW-0285">Flavoprotein</keyword>
<dbReference type="Proteomes" id="UP000602050">
    <property type="component" value="Unassembled WGS sequence"/>
</dbReference>
<evidence type="ECO:0000313" key="13">
    <source>
        <dbReference type="Proteomes" id="UP000602050"/>
    </source>
</evidence>
<keyword evidence="6" id="KW-0560">Oxidoreductase</keyword>
<feature type="binding site" evidence="10">
    <location>
        <begin position="223"/>
        <end position="224"/>
    </location>
    <ligand>
        <name>FAD</name>
        <dbReference type="ChEBI" id="CHEBI:57692"/>
    </ligand>
</feature>
<feature type="binding site" evidence="10">
    <location>
        <begin position="183"/>
        <end position="185"/>
    </location>
    <ligand>
        <name>FAD</name>
        <dbReference type="ChEBI" id="CHEBI:57692"/>
    </ligand>
</feature>
<dbReference type="EC" id="1.5.5.2" evidence="2"/>
<evidence type="ECO:0000256" key="2">
    <source>
        <dbReference type="ARBA" id="ARBA00012695"/>
    </source>
</evidence>
<dbReference type="InterPro" id="IPR029041">
    <property type="entry name" value="FAD-linked_oxidoreductase-like"/>
</dbReference>
<evidence type="ECO:0000259" key="11">
    <source>
        <dbReference type="Pfam" id="PF01619"/>
    </source>
</evidence>
<reference evidence="12" key="2">
    <citation type="submission" date="2020-09" db="EMBL/GenBank/DDBJ databases">
        <authorList>
            <person name="Sun Q."/>
            <person name="Zhou Y."/>
        </authorList>
    </citation>
    <scope>NUCLEOTIDE SEQUENCE</scope>
    <source>
        <strain evidence="12">CGMCC 1.12360</strain>
    </source>
</reference>
<dbReference type="GO" id="GO:0010133">
    <property type="term" value="P:L-proline catabolic process to L-glutamate"/>
    <property type="evidence" value="ECO:0007669"/>
    <property type="project" value="UniProtKB-UniPathway"/>
</dbReference>
<evidence type="ECO:0000256" key="5">
    <source>
        <dbReference type="ARBA" id="ARBA00022827"/>
    </source>
</evidence>
<keyword evidence="13" id="KW-1185">Reference proteome</keyword>
<comment type="pathway">
    <text evidence="1">Amino-acid degradation; L-proline degradation into L-glutamate; L-glutamate from L-proline: step 1/2.</text>
</comment>
<comment type="catalytic activity">
    <reaction evidence="8">
        <text>L-proline + a quinone = (S)-1-pyrroline-5-carboxylate + a quinol + H(+)</text>
        <dbReference type="Rhea" id="RHEA:23784"/>
        <dbReference type="ChEBI" id="CHEBI:15378"/>
        <dbReference type="ChEBI" id="CHEBI:17388"/>
        <dbReference type="ChEBI" id="CHEBI:24646"/>
        <dbReference type="ChEBI" id="CHEBI:60039"/>
        <dbReference type="ChEBI" id="CHEBI:132124"/>
        <dbReference type="EC" id="1.5.5.2"/>
    </reaction>
</comment>
<proteinExistence type="predicted"/>
<dbReference type="PIRSF" id="PIRSF000196">
    <property type="entry name" value="Pro_dehydrog"/>
    <property type="match status" value="1"/>
</dbReference>
<evidence type="ECO:0000256" key="10">
    <source>
        <dbReference type="PIRSR" id="PIRSR000196-2"/>
    </source>
</evidence>
<dbReference type="EMBL" id="BMEV01000065">
    <property type="protein sequence ID" value="GFZ86047.1"/>
    <property type="molecule type" value="Genomic_DNA"/>
</dbReference>
<evidence type="ECO:0000313" key="12">
    <source>
        <dbReference type="EMBL" id="GFZ86047.1"/>
    </source>
</evidence>
<evidence type="ECO:0000256" key="1">
    <source>
        <dbReference type="ARBA" id="ARBA00004739"/>
    </source>
</evidence>
<dbReference type="GO" id="GO:0004657">
    <property type="term" value="F:proline dehydrogenase activity"/>
    <property type="evidence" value="ECO:0007669"/>
    <property type="project" value="UniProtKB-EC"/>
</dbReference>
<evidence type="ECO:0000256" key="3">
    <source>
        <dbReference type="ARBA" id="ARBA00022630"/>
    </source>
</evidence>